<keyword evidence="5" id="KW-1185">Reference proteome</keyword>
<keyword evidence="1" id="KW-0145">Chemotaxis</keyword>
<dbReference type="EMBL" id="CP011097">
    <property type="protein sequence ID" value="AJZ76667.1"/>
    <property type="molecule type" value="Genomic_DNA"/>
</dbReference>
<evidence type="ECO:0000313" key="4">
    <source>
        <dbReference type="EMBL" id="AJZ76667.1"/>
    </source>
</evidence>
<dbReference type="Pfam" id="PF04509">
    <property type="entry name" value="CheC"/>
    <property type="match status" value="1"/>
</dbReference>
<evidence type="ECO:0000313" key="5">
    <source>
        <dbReference type="Proteomes" id="UP000266745"/>
    </source>
</evidence>
<dbReference type="CDD" id="cd17905">
    <property type="entry name" value="CheC-like"/>
    <property type="match status" value="1"/>
</dbReference>
<evidence type="ECO:0000256" key="1">
    <source>
        <dbReference type="ARBA" id="ARBA00022500"/>
    </source>
</evidence>
<organism evidence="4 5">
    <name type="scientific">Candidatus Nitrosotenuis cloacae</name>
    <dbReference type="NCBI Taxonomy" id="1603555"/>
    <lineage>
        <taxon>Archaea</taxon>
        <taxon>Nitrososphaerota</taxon>
        <taxon>Candidatus Nitrosotenuis</taxon>
    </lineage>
</organism>
<accession>A0A3G1B8V8</accession>
<dbReference type="SUPFAM" id="SSF103039">
    <property type="entry name" value="CheC-like"/>
    <property type="match status" value="1"/>
</dbReference>
<keyword evidence="2" id="KW-0378">Hydrolase</keyword>
<dbReference type="Proteomes" id="UP000266745">
    <property type="component" value="Chromosome"/>
</dbReference>
<dbReference type="KEGG" id="tah:SU86_005510"/>
<dbReference type="GO" id="GO:0016787">
    <property type="term" value="F:hydrolase activity"/>
    <property type="evidence" value="ECO:0007669"/>
    <property type="project" value="UniProtKB-KW"/>
</dbReference>
<protein>
    <recommendedName>
        <fullName evidence="3">CheC-like protein domain-containing protein</fullName>
    </recommendedName>
</protein>
<evidence type="ECO:0000259" key="3">
    <source>
        <dbReference type="Pfam" id="PF04509"/>
    </source>
</evidence>
<sequence>MFCQYITSKTSGALSTLLSEPINHNVRILDNGISNIKSIRLEPDEIKMCAVRLNGKGDTHIEILYTIKEKHARKIAAKLMCQEEICQIDEMGASAIQEVANIMTGSFFNALSHGTGFRVDLSTPDYKNDEFHSLVDLSVKDVINPSDDAVIADVELVGKSSGAKLHMIIMQNPDDARKLLANHKSDASVIQEAASYPVGGQNSELDALLDDILGEK</sequence>
<dbReference type="GO" id="GO:0006935">
    <property type="term" value="P:chemotaxis"/>
    <property type="evidence" value="ECO:0007669"/>
    <property type="project" value="UniProtKB-KW"/>
</dbReference>
<dbReference type="PANTHER" id="PTHR43693">
    <property type="entry name" value="PROTEIN PHOSPHATASE CHEZ"/>
    <property type="match status" value="1"/>
</dbReference>
<feature type="domain" description="CheC-like protein" evidence="3">
    <location>
        <begin position="91"/>
        <end position="125"/>
    </location>
</feature>
<gene>
    <name evidence="4" type="ORF">SU86_005510</name>
</gene>
<reference evidence="4 5" key="1">
    <citation type="journal article" date="2016" name="Sci. Rep.">
        <title>A novel ammonia-oxidizing archaeon from wastewater treatment plant: Its enrichment, physiological and genomic characteristics.</title>
        <authorList>
            <person name="Li Y."/>
            <person name="Ding K."/>
            <person name="Wen X."/>
            <person name="Zhang B."/>
            <person name="Shen B."/>
            <person name="Yang Y."/>
        </authorList>
    </citation>
    <scope>NUCLEOTIDE SEQUENCE [LARGE SCALE GENOMIC DNA]</scope>
    <source>
        <strain evidence="4 5">SAT1</strain>
    </source>
</reference>
<proteinExistence type="predicted"/>
<dbReference type="InterPro" id="IPR007597">
    <property type="entry name" value="CheC"/>
</dbReference>
<evidence type="ECO:0000256" key="2">
    <source>
        <dbReference type="ARBA" id="ARBA00022801"/>
    </source>
</evidence>
<dbReference type="Gene3D" id="3.40.1550.10">
    <property type="entry name" value="CheC-like"/>
    <property type="match status" value="1"/>
</dbReference>
<dbReference type="AlphaFoldDB" id="A0A3G1B8V8"/>
<dbReference type="PANTHER" id="PTHR43693:SF1">
    <property type="entry name" value="PROTEIN PHOSPHATASE CHEZ"/>
    <property type="match status" value="1"/>
</dbReference>
<dbReference type="InterPro" id="IPR050992">
    <property type="entry name" value="CheZ_family_phosphatases"/>
</dbReference>
<dbReference type="InterPro" id="IPR028976">
    <property type="entry name" value="CheC-like_sf"/>
</dbReference>
<name>A0A3G1B8V8_9ARCH</name>
<dbReference type="STRING" id="1603555.SU86_005510"/>